<reference evidence="2" key="1">
    <citation type="journal article" date="2019" name="Int. J. Syst. Evol. Microbiol.">
        <title>The Global Catalogue of Microorganisms (GCM) 10K type strain sequencing project: providing services to taxonomists for standard genome sequencing and annotation.</title>
        <authorList>
            <consortium name="The Broad Institute Genomics Platform"/>
            <consortium name="The Broad Institute Genome Sequencing Center for Infectious Disease"/>
            <person name="Wu L."/>
            <person name="Ma J."/>
        </authorList>
    </citation>
    <scope>NUCLEOTIDE SEQUENCE [LARGE SCALE GENOMIC DNA]</scope>
    <source>
        <strain evidence="2">CGMCC 4.7152</strain>
    </source>
</reference>
<accession>A0ABV9WB54</accession>
<dbReference type="Proteomes" id="UP001595912">
    <property type="component" value="Unassembled WGS sequence"/>
</dbReference>
<evidence type="ECO:0000313" key="2">
    <source>
        <dbReference type="Proteomes" id="UP001595912"/>
    </source>
</evidence>
<keyword evidence="2" id="KW-1185">Reference proteome</keyword>
<name>A0ABV9WB54_9ACTN</name>
<sequence length="360" mass="39782">MTTAYAKVPVQPKDLIPIYEALLAAFPQRPRIVELLMRCNRMFDQYEIAGTDFSGNVLAVTMNAEREGWLVGLLEQAVAKVPDPTLQRLLDGLRHAPAQADADPFTACRLSGGYVMIDRGTVRDGLRQLREPNGRRILVVNGPRYSGRSHTLQLISYHHLVRQSPRVVPVDLAVFARMRGPQVVVTPHDLAVSITAKLGYQCQVADPPHDGQWSTWVIKFCDDFEPFAADDPRNPWLLIDALDSVVTLQSTLDLIGELARRIAQNLTGLRLVLLGYGGSLAAISRQVRTHDLDQIGVAEVLEFFRDALDELGVPWTDAQLVELATRVLSGLDPAGEDYLRTVGERAGDELDLLYASRGSA</sequence>
<comment type="caution">
    <text evidence="1">The sequence shown here is derived from an EMBL/GenBank/DDBJ whole genome shotgun (WGS) entry which is preliminary data.</text>
</comment>
<evidence type="ECO:0008006" key="3">
    <source>
        <dbReference type="Google" id="ProtNLM"/>
    </source>
</evidence>
<proteinExistence type="predicted"/>
<evidence type="ECO:0000313" key="1">
    <source>
        <dbReference type="EMBL" id="MFC5004533.1"/>
    </source>
</evidence>
<organism evidence="1 2">
    <name type="scientific">Dactylosporangium cerinum</name>
    <dbReference type="NCBI Taxonomy" id="1434730"/>
    <lineage>
        <taxon>Bacteria</taxon>
        <taxon>Bacillati</taxon>
        <taxon>Actinomycetota</taxon>
        <taxon>Actinomycetes</taxon>
        <taxon>Micromonosporales</taxon>
        <taxon>Micromonosporaceae</taxon>
        <taxon>Dactylosporangium</taxon>
    </lineage>
</organism>
<protein>
    <recommendedName>
        <fullName evidence="3">ATP-binding protein</fullName>
    </recommendedName>
</protein>
<dbReference type="RefSeq" id="WP_380124517.1">
    <property type="nucleotide sequence ID" value="NZ_JBHSIU010000066.1"/>
</dbReference>
<gene>
    <name evidence="1" type="ORF">ACFPIJ_42755</name>
</gene>
<dbReference type="EMBL" id="JBHSIU010000066">
    <property type="protein sequence ID" value="MFC5004533.1"/>
    <property type="molecule type" value="Genomic_DNA"/>
</dbReference>